<dbReference type="PROSITE" id="PS50042">
    <property type="entry name" value="CNMP_BINDING_3"/>
    <property type="match status" value="1"/>
</dbReference>
<dbReference type="PANTHER" id="PTHR24567:SF26">
    <property type="entry name" value="REGULATORY PROTEIN YEIL"/>
    <property type="match status" value="1"/>
</dbReference>
<proteinExistence type="predicted"/>
<dbReference type="Pfam" id="PF13545">
    <property type="entry name" value="HTH_Crp_2"/>
    <property type="match status" value="1"/>
</dbReference>
<dbReference type="RefSeq" id="WP_188538170.1">
    <property type="nucleotide sequence ID" value="NZ_BMFT01000001.1"/>
</dbReference>
<dbReference type="SUPFAM" id="SSF51206">
    <property type="entry name" value="cAMP-binding domain-like"/>
    <property type="match status" value="1"/>
</dbReference>
<keyword evidence="1" id="KW-0805">Transcription regulation</keyword>
<sequence>MKEIHDRKLLHSYLQSHQLEPTFNEPIIPHLALYSFDQGELICSQGEPSDQLYVLVKGKLKIYNQSAEGRRLVVSFKTPLEVIGDIEYIQGIDIINTVEAVSPVYMIGVHYRWLRQYSSDYAPLLNFLLDIITRKFLIKSNSFSLNLMHPVEVRLASYILSVTYDETNILFRGQLSTSSLTDVSNLIGTSYRHLNRVIQKLCAEGLIERTKEFILVKNKEGLSALANHHIYK</sequence>
<organism evidence="7 8">
    <name type="scientific">Paenibacillus segetis</name>
    <dbReference type="NCBI Taxonomy" id="1325360"/>
    <lineage>
        <taxon>Bacteria</taxon>
        <taxon>Bacillati</taxon>
        <taxon>Bacillota</taxon>
        <taxon>Bacilli</taxon>
        <taxon>Bacillales</taxon>
        <taxon>Paenibacillaceae</taxon>
        <taxon>Paenibacillus</taxon>
    </lineage>
</organism>
<dbReference type="InterPro" id="IPR014710">
    <property type="entry name" value="RmlC-like_jellyroll"/>
</dbReference>
<dbReference type="CDD" id="cd00038">
    <property type="entry name" value="CAP_ED"/>
    <property type="match status" value="1"/>
</dbReference>
<dbReference type="InterPro" id="IPR012318">
    <property type="entry name" value="HTH_CRP"/>
</dbReference>
<dbReference type="EMBL" id="BMFT01000001">
    <property type="protein sequence ID" value="GGH21631.1"/>
    <property type="molecule type" value="Genomic_DNA"/>
</dbReference>
<evidence type="ECO:0000313" key="8">
    <source>
        <dbReference type="Proteomes" id="UP000659344"/>
    </source>
</evidence>
<reference evidence="8" key="1">
    <citation type="journal article" date="2019" name="Int. J. Syst. Evol. Microbiol.">
        <title>The Global Catalogue of Microorganisms (GCM) 10K type strain sequencing project: providing services to taxonomists for standard genome sequencing and annotation.</title>
        <authorList>
            <consortium name="The Broad Institute Genomics Platform"/>
            <consortium name="The Broad Institute Genome Sequencing Center for Infectious Disease"/>
            <person name="Wu L."/>
            <person name="Ma J."/>
        </authorList>
    </citation>
    <scope>NUCLEOTIDE SEQUENCE [LARGE SCALE GENOMIC DNA]</scope>
    <source>
        <strain evidence="8">CGMCC 1.12769</strain>
    </source>
</reference>
<name>A0ABQ1YEC5_9BACL</name>
<feature type="domain" description="HTH crp-type" evidence="6">
    <location>
        <begin position="149"/>
        <end position="220"/>
    </location>
</feature>
<evidence type="ECO:0000256" key="1">
    <source>
        <dbReference type="ARBA" id="ARBA00023015"/>
    </source>
</evidence>
<dbReference type="InterPro" id="IPR036390">
    <property type="entry name" value="WH_DNA-bd_sf"/>
</dbReference>
<accession>A0ABQ1YEC5</accession>
<dbReference type="Pfam" id="PF00027">
    <property type="entry name" value="cNMP_binding"/>
    <property type="match status" value="1"/>
</dbReference>
<dbReference type="InterPro" id="IPR000595">
    <property type="entry name" value="cNMP-bd_dom"/>
</dbReference>
<gene>
    <name evidence="7" type="ORF">GCM10008013_19640</name>
</gene>
<dbReference type="PROSITE" id="PS51063">
    <property type="entry name" value="HTH_CRP_2"/>
    <property type="match status" value="1"/>
</dbReference>
<protein>
    <submittedName>
        <fullName evidence="7">Catabolite gene activator protein</fullName>
    </submittedName>
</protein>
<keyword evidence="4" id="KW-0804">Transcription</keyword>
<evidence type="ECO:0000256" key="4">
    <source>
        <dbReference type="ARBA" id="ARBA00023163"/>
    </source>
</evidence>
<evidence type="ECO:0000259" key="6">
    <source>
        <dbReference type="PROSITE" id="PS51063"/>
    </source>
</evidence>
<evidence type="ECO:0000259" key="5">
    <source>
        <dbReference type="PROSITE" id="PS50042"/>
    </source>
</evidence>
<evidence type="ECO:0000256" key="3">
    <source>
        <dbReference type="ARBA" id="ARBA00023159"/>
    </source>
</evidence>
<dbReference type="Gene3D" id="2.60.120.10">
    <property type="entry name" value="Jelly Rolls"/>
    <property type="match status" value="1"/>
</dbReference>
<comment type="caution">
    <text evidence="7">The sequence shown here is derived from an EMBL/GenBank/DDBJ whole genome shotgun (WGS) entry which is preliminary data.</text>
</comment>
<dbReference type="Proteomes" id="UP000659344">
    <property type="component" value="Unassembled WGS sequence"/>
</dbReference>
<dbReference type="InterPro" id="IPR050397">
    <property type="entry name" value="Env_Response_Regulators"/>
</dbReference>
<dbReference type="InterPro" id="IPR018490">
    <property type="entry name" value="cNMP-bd_dom_sf"/>
</dbReference>
<keyword evidence="8" id="KW-1185">Reference proteome</keyword>
<evidence type="ECO:0000313" key="7">
    <source>
        <dbReference type="EMBL" id="GGH21631.1"/>
    </source>
</evidence>
<dbReference type="PANTHER" id="PTHR24567">
    <property type="entry name" value="CRP FAMILY TRANSCRIPTIONAL REGULATORY PROTEIN"/>
    <property type="match status" value="1"/>
</dbReference>
<feature type="domain" description="Cyclic nucleotide-binding" evidence="5">
    <location>
        <begin position="15"/>
        <end position="116"/>
    </location>
</feature>
<keyword evidence="3" id="KW-0010">Activator</keyword>
<keyword evidence="2" id="KW-0238">DNA-binding</keyword>
<evidence type="ECO:0000256" key="2">
    <source>
        <dbReference type="ARBA" id="ARBA00023125"/>
    </source>
</evidence>
<dbReference type="SUPFAM" id="SSF46785">
    <property type="entry name" value="Winged helix' DNA-binding domain"/>
    <property type="match status" value="1"/>
</dbReference>